<evidence type="ECO:0000256" key="1">
    <source>
        <dbReference type="SAM" id="MobiDB-lite"/>
    </source>
</evidence>
<sequence>MGITNSKIEEDKALQMCRERKKFVRQALDGRCALAAAHVDYIQSLEAIGIALRRFVEPEAPNESSLYTSTSATPEPLALTEKSLSQFSFSSPSLSQRVDATEALSPTPSPPYSSHIQLNHMKIRGSYSRKVEEKPSLPVMGTVTSSSTPQNTTPRSTGRPEMTPFEASSLPPSTPPWDFFHLFPSVDNQFSSQGGELNQGLDTADDITQLRKEEGIPELEDEEDKVSFHGEEESQDSEDEFDEPSTDTLVRSFENLNRVPDHVAASSSPTMPSTGSVASETGYLNGEKSNSPGLSPLRSTSSAVALHSDVRSTPVKENGIENKVAPKDFFSSIRDIEYLFVKASESGKEVPRMLEANKFHFRPIFPQKDSGSVTSTLFKACFSCGEDPTIVQEEPAQAAMKYLTWHRTASSRSSSSRNPLGSNSKDDIEDLTSNLFDNFCMTSGSHASTLDRLFAWERKLYDEVKASEMIRRDYDMKCKILRQLESKGESTNKIDKTRAVVKDLHSRIRVAIHRINSISKRIEELRDTELEPQLEELISGLSRMWEGMFECHRLQYHIISVAYNNGTTKISIQSESHRQFTIHLGTVLSSLSSSFAKWIGAQKSYLQAINDWLVKCVPVEEKSSKKKRRRKSEHPLRDTGPPIYAACDVWLDMLDKLPKKEVTDSIKGLAAETSFFLPRQEKSHDKSKNKPHSTDSHLNILRDDAPPVDWVSGFERFQSSLACFLEQLNNFAESSVKMYGHLEQTIKDSRARYERSMSQPNNTVV</sequence>
<organism evidence="4 5">
    <name type="scientific">Vitis vinifera</name>
    <name type="common">Grape</name>
    <dbReference type="NCBI Taxonomy" id="29760"/>
    <lineage>
        <taxon>Eukaryota</taxon>
        <taxon>Viridiplantae</taxon>
        <taxon>Streptophyta</taxon>
        <taxon>Embryophyta</taxon>
        <taxon>Tracheophyta</taxon>
        <taxon>Spermatophyta</taxon>
        <taxon>Magnoliopsida</taxon>
        <taxon>eudicotyledons</taxon>
        <taxon>Gunneridae</taxon>
        <taxon>Pentapetalae</taxon>
        <taxon>rosids</taxon>
        <taxon>Vitales</taxon>
        <taxon>Vitaceae</taxon>
        <taxon>Viteae</taxon>
        <taxon>Vitis</taxon>
    </lineage>
</organism>
<feature type="compositionally biased region" description="Polar residues" evidence="1">
    <location>
        <begin position="142"/>
        <end position="156"/>
    </location>
</feature>
<feature type="region of interest" description="Disordered" evidence="1">
    <location>
        <begin position="679"/>
        <end position="699"/>
    </location>
</feature>
<evidence type="ECO:0000259" key="2">
    <source>
        <dbReference type="Pfam" id="PF04782"/>
    </source>
</evidence>
<proteinExistence type="predicted"/>
<reference evidence="4 5" key="1">
    <citation type="journal article" date="2023" name="Hortic Res">
        <title>The complete reference genome for grapevine (Vitis vinifera L.) genetics and breeding.</title>
        <authorList>
            <person name="Shi X."/>
            <person name="Cao S."/>
            <person name="Wang X."/>
            <person name="Huang S."/>
            <person name="Wang Y."/>
            <person name="Liu Z."/>
            <person name="Liu W."/>
            <person name="Leng X."/>
            <person name="Peng Y."/>
            <person name="Wang N."/>
            <person name="Wang Y."/>
            <person name="Ma Z."/>
            <person name="Xu X."/>
            <person name="Zhang F."/>
            <person name="Xue H."/>
            <person name="Zhong H."/>
            <person name="Wang Y."/>
            <person name="Zhang K."/>
            <person name="Velt A."/>
            <person name="Avia K."/>
            <person name="Holtgrawe D."/>
            <person name="Grimplet J."/>
            <person name="Matus J.T."/>
            <person name="Ware D."/>
            <person name="Wu X."/>
            <person name="Wang H."/>
            <person name="Liu C."/>
            <person name="Fang Y."/>
            <person name="Rustenholz C."/>
            <person name="Cheng Z."/>
            <person name="Xiao H."/>
            <person name="Zhou Y."/>
        </authorList>
    </citation>
    <scope>NUCLEOTIDE SEQUENCE [LARGE SCALE GENOMIC DNA]</scope>
    <source>
        <strain evidence="5">cv. Pinot noir / PN40024</strain>
        <tissue evidence="4">Leaf</tissue>
    </source>
</reference>
<dbReference type="Pfam" id="PF04782">
    <property type="entry name" value="DUF632"/>
    <property type="match status" value="1"/>
</dbReference>
<evidence type="ECO:0000313" key="4">
    <source>
        <dbReference type="EMBL" id="WJZ89484.1"/>
    </source>
</evidence>
<evidence type="ECO:0000259" key="3">
    <source>
        <dbReference type="Pfam" id="PF04783"/>
    </source>
</evidence>
<dbReference type="Proteomes" id="UP001227230">
    <property type="component" value="Chromosome 6"/>
</dbReference>
<accession>A0ABY9C438</accession>
<dbReference type="PANTHER" id="PTHR21450">
    <property type="entry name" value="PROTEIN ALTERED PHOSPHATE STARVATION RESPONSE 1"/>
    <property type="match status" value="1"/>
</dbReference>
<gene>
    <name evidence="4" type="ORF">VitviT2T_008703</name>
</gene>
<feature type="domain" description="DUF630" evidence="3">
    <location>
        <begin position="1"/>
        <end position="59"/>
    </location>
</feature>
<protein>
    <recommendedName>
        <fullName evidence="6">Nitrate regulatory gene2 protein</fullName>
    </recommendedName>
</protein>
<dbReference type="EMBL" id="CP126653">
    <property type="protein sequence ID" value="WJZ89484.1"/>
    <property type="molecule type" value="Genomic_DNA"/>
</dbReference>
<feature type="compositionally biased region" description="Acidic residues" evidence="1">
    <location>
        <begin position="233"/>
        <end position="245"/>
    </location>
</feature>
<dbReference type="PANTHER" id="PTHR21450:SF6">
    <property type="entry name" value="EXPRESSED PROTEIN"/>
    <property type="match status" value="1"/>
</dbReference>
<keyword evidence="5" id="KW-1185">Reference proteome</keyword>
<feature type="domain" description="DUF632" evidence="2">
    <location>
        <begin position="330"/>
        <end position="672"/>
    </location>
</feature>
<evidence type="ECO:0008006" key="6">
    <source>
        <dbReference type="Google" id="ProtNLM"/>
    </source>
</evidence>
<feature type="compositionally biased region" description="Polar residues" evidence="1">
    <location>
        <begin position="265"/>
        <end position="279"/>
    </location>
</feature>
<feature type="compositionally biased region" description="Polar residues" evidence="1">
    <location>
        <begin position="287"/>
        <end position="302"/>
    </location>
</feature>
<name>A0ABY9C438_VITVI</name>
<dbReference type="Pfam" id="PF04783">
    <property type="entry name" value="DUF630"/>
    <property type="match status" value="1"/>
</dbReference>
<feature type="region of interest" description="Disordered" evidence="1">
    <location>
        <begin position="213"/>
        <end position="245"/>
    </location>
</feature>
<dbReference type="InterPro" id="IPR006867">
    <property type="entry name" value="DUF632"/>
</dbReference>
<feature type="region of interest" description="Disordered" evidence="1">
    <location>
        <begin position="99"/>
        <end position="118"/>
    </location>
</feature>
<evidence type="ECO:0000313" key="5">
    <source>
        <dbReference type="Proteomes" id="UP001227230"/>
    </source>
</evidence>
<feature type="region of interest" description="Disordered" evidence="1">
    <location>
        <begin position="262"/>
        <end position="302"/>
    </location>
</feature>
<feature type="region of interest" description="Disordered" evidence="1">
    <location>
        <begin position="128"/>
        <end position="173"/>
    </location>
</feature>
<dbReference type="InterPro" id="IPR006868">
    <property type="entry name" value="DUF630"/>
</dbReference>